<dbReference type="Proteomes" id="UP000054270">
    <property type="component" value="Unassembled WGS sequence"/>
</dbReference>
<reference evidence="2" key="1">
    <citation type="submission" date="2014-04" db="EMBL/GenBank/DDBJ databases">
        <title>Evolutionary Origins and Diversification of the Mycorrhizal Mutualists.</title>
        <authorList>
            <consortium name="DOE Joint Genome Institute"/>
            <consortium name="Mycorrhizal Genomics Consortium"/>
            <person name="Kohler A."/>
            <person name="Kuo A."/>
            <person name="Nagy L.G."/>
            <person name="Floudas D."/>
            <person name="Copeland A."/>
            <person name="Barry K.W."/>
            <person name="Cichocki N."/>
            <person name="Veneault-Fourrey C."/>
            <person name="LaButti K."/>
            <person name="Lindquist E.A."/>
            <person name="Lipzen A."/>
            <person name="Lundell T."/>
            <person name="Morin E."/>
            <person name="Murat C."/>
            <person name="Riley R."/>
            <person name="Ohm R."/>
            <person name="Sun H."/>
            <person name="Tunlid A."/>
            <person name="Henrissat B."/>
            <person name="Grigoriev I.V."/>
            <person name="Hibbett D.S."/>
            <person name="Martin F."/>
        </authorList>
    </citation>
    <scope>NUCLEOTIDE SEQUENCE [LARGE SCALE GENOMIC DNA]</scope>
    <source>
        <strain evidence="2">FD-334 SS-4</strain>
    </source>
</reference>
<dbReference type="STRING" id="945553.A0A0D2PEI4"/>
<gene>
    <name evidence="1" type="ORF">HYPSUDRAFT_35499</name>
</gene>
<keyword evidence="2" id="KW-1185">Reference proteome</keyword>
<proteinExistence type="predicted"/>
<dbReference type="AlphaFoldDB" id="A0A0D2PEI4"/>
<dbReference type="EMBL" id="KN817525">
    <property type="protein sequence ID" value="KJA26991.1"/>
    <property type="molecule type" value="Genomic_DNA"/>
</dbReference>
<organism evidence="1 2">
    <name type="scientific">Hypholoma sublateritium (strain FD-334 SS-4)</name>
    <dbReference type="NCBI Taxonomy" id="945553"/>
    <lineage>
        <taxon>Eukaryota</taxon>
        <taxon>Fungi</taxon>
        <taxon>Dikarya</taxon>
        <taxon>Basidiomycota</taxon>
        <taxon>Agaricomycotina</taxon>
        <taxon>Agaricomycetes</taxon>
        <taxon>Agaricomycetidae</taxon>
        <taxon>Agaricales</taxon>
        <taxon>Agaricineae</taxon>
        <taxon>Strophariaceae</taxon>
        <taxon>Hypholoma</taxon>
    </lineage>
</organism>
<evidence type="ECO:0000313" key="1">
    <source>
        <dbReference type="EMBL" id="KJA26991.1"/>
    </source>
</evidence>
<dbReference type="OrthoDB" id="3052233at2759"/>
<sequence length="174" mass="19055">MPHWQTTKNEPTFPLSDAFGTSRHAQIHLESINEGVSPIEREVLTRRSKISEHFRRLGQKIRDHFKAFGARVKAGFQKFAAKAKEGFKKVRHFFQETGAKIAKFGLKVIATVTKVAAKIVGFIPGIGKIAGKAMELVSKGVNVASDKIHATLGGKLGKAMAGMNKTNKVMGYIP</sequence>
<name>A0A0D2PEI4_HYPSF</name>
<protein>
    <submittedName>
        <fullName evidence="1">Uncharacterized protein</fullName>
    </submittedName>
</protein>
<evidence type="ECO:0000313" key="2">
    <source>
        <dbReference type="Proteomes" id="UP000054270"/>
    </source>
</evidence>
<accession>A0A0D2PEI4</accession>